<dbReference type="PANTHER" id="PTHR43129:SF1">
    <property type="entry name" value="FOSMIDOMYCIN RESISTANCE PROTEIN"/>
    <property type="match status" value="1"/>
</dbReference>
<organism evidence="6 7">
    <name type="scientific">Proteiniphilum saccharofermentans</name>
    <dbReference type="NCBI Taxonomy" id="1642647"/>
    <lineage>
        <taxon>Bacteria</taxon>
        <taxon>Pseudomonadati</taxon>
        <taxon>Bacteroidota</taxon>
        <taxon>Bacteroidia</taxon>
        <taxon>Bacteroidales</taxon>
        <taxon>Dysgonomonadaceae</taxon>
        <taxon>Proteiniphilum</taxon>
    </lineage>
</organism>
<keyword evidence="2 4" id="KW-1133">Transmembrane helix</keyword>
<dbReference type="CDD" id="cd17478">
    <property type="entry name" value="MFS_FsR"/>
    <property type="match status" value="1"/>
</dbReference>
<dbReference type="SUPFAM" id="SSF103473">
    <property type="entry name" value="MFS general substrate transporter"/>
    <property type="match status" value="1"/>
</dbReference>
<evidence type="ECO:0000256" key="2">
    <source>
        <dbReference type="ARBA" id="ARBA00022989"/>
    </source>
</evidence>
<sequence>MDSYTKTEEEPQQKNRVQSKVIDQKTIYTILFTISFAHLLNDMMQSVIPAVYPIIKEKFNFSFTQIGIITLTFQFASSVLQPFIGFYTDKHPKPFSLSIGMSFTLTGLIVLSVASDFYAFLLAVTLVGIGSSVFHPESSKVAQLASGGRKGLAQSIFQVGGNFGSAMGPLLAALIVIPFGQPAIIWFTLAALLAILILFRVGRWYQAHLHIKLTAHGRIQAEKANTLPRKKVIGSLIILLFLIFSKYFYMASMTSYFTFFLIEKFNVSVQHSQLYLFTFLAAVAAGTIAGGPLGDRFGRKYIIWFSILGAAPFALFMPHVGLWATIVLAVFVGLILSSAFSAILVYATDLVPGKVGMIAGLFFGFAFGIAGIASAFFGWLADKTSIEFVFNICAYLPLIGIITAFLPNIETRRKKEI</sequence>
<feature type="transmembrane region" description="Helical" evidence="4">
    <location>
        <begin position="301"/>
        <end position="317"/>
    </location>
</feature>
<dbReference type="Pfam" id="PF07690">
    <property type="entry name" value="MFS_1"/>
    <property type="match status" value="1"/>
</dbReference>
<reference evidence="6 7" key="1">
    <citation type="submission" date="2016-08" db="EMBL/GenBank/DDBJ databases">
        <authorList>
            <person name="Seilhamer J.J."/>
        </authorList>
    </citation>
    <scope>NUCLEOTIDE SEQUENCE [LARGE SCALE GENOMIC DNA]</scope>
    <source>
        <strain evidence="6">M3/6</strain>
    </source>
</reference>
<keyword evidence="3 4" id="KW-0472">Membrane</keyword>
<dbReference type="Gene3D" id="1.20.1250.20">
    <property type="entry name" value="MFS general substrate transporter like domains"/>
    <property type="match status" value="2"/>
</dbReference>
<dbReference type="RefSeq" id="WP_076929410.1">
    <property type="nucleotide sequence ID" value="NZ_LT605205.1"/>
</dbReference>
<feature type="transmembrane region" description="Helical" evidence="4">
    <location>
        <begin position="61"/>
        <end position="83"/>
    </location>
</feature>
<protein>
    <submittedName>
        <fullName evidence="6">Major Facilitator Superfamily</fullName>
    </submittedName>
</protein>
<dbReference type="EMBL" id="LT605205">
    <property type="protein sequence ID" value="SCD19863.1"/>
    <property type="molecule type" value="Genomic_DNA"/>
</dbReference>
<dbReference type="STRING" id="1642647.PSM36_1038"/>
<dbReference type="Proteomes" id="UP000187464">
    <property type="component" value="Chromosome I"/>
</dbReference>
<feature type="transmembrane region" description="Helical" evidence="4">
    <location>
        <begin position="386"/>
        <end position="406"/>
    </location>
</feature>
<feature type="transmembrane region" description="Helical" evidence="4">
    <location>
        <begin position="117"/>
        <end position="135"/>
    </location>
</feature>
<feature type="transmembrane region" description="Helical" evidence="4">
    <location>
        <begin position="95"/>
        <end position="111"/>
    </location>
</feature>
<feature type="transmembrane region" description="Helical" evidence="4">
    <location>
        <begin position="358"/>
        <end position="380"/>
    </location>
</feature>
<evidence type="ECO:0000313" key="7">
    <source>
        <dbReference type="Proteomes" id="UP000187464"/>
    </source>
</evidence>
<dbReference type="InterPro" id="IPR011701">
    <property type="entry name" value="MFS"/>
</dbReference>
<proteinExistence type="predicted"/>
<dbReference type="InterPro" id="IPR036259">
    <property type="entry name" value="MFS_trans_sf"/>
</dbReference>
<keyword evidence="7" id="KW-1185">Reference proteome</keyword>
<feature type="transmembrane region" description="Helical" evidence="4">
    <location>
        <begin position="274"/>
        <end position="294"/>
    </location>
</feature>
<dbReference type="PANTHER" id="PTHR43129">
    <property type="entry name" value="FOSMIDOMYCIN RESISTANCE PROTEIN"/>
    <property type="match status" value="1"/>
</dbReference>
<evidence type="ECO:0000259" key="5">
    <source>
        <dbReference type="PROSITE" id="PS50850"/>
    </source>
</evidence>
<feature type="transmembrane region" description="Helical" evidence="4">
    <location>
        <begin position="323"/>
        <end position="346"/>
    </location>
</feature>
<feature type="transmembrane region" description="Helical" evidence="4">
    <location>
        <begin position="156"/>
        <end position="177"/>
    </location>
</feature>
<dbReference type="KEGG" id="psac:PSM36_1038"/>
<evidence type="ECO:0000256" key="3">
    <source>
        <dbReference type="ARBA" id="ARBA00023136"/>
    </source>
</evidence>
<dbReference type="GO" id="GO:0022857">
    <property type="term" value="F:transmembrane transporter activity"/>
    <property type="evidence" value="ECO:0007669"/>
    <property type="project" value="InterPro"/>
</dbReference>
<name>A0A1R3SU68_9BACT</name>
<dbReference type="AlphaFoldDB" id="A0A1R3SU68"/>
<gene>
    <name evidence="6" type="primary">fsr</name>
    <name evidence="6" type="ORF">PSM36_1038</name>
</gene>
<feature type="transmembrane region" description="Helical" evidence="4">
    <location>
        <begin position="236"/>
        <end position="262"/>
    </location>
</feature>
<keyword evidence="1 4" id="KW-0812">Transmembrane</keyword>
<evidence type="ECO:0000256" key="1">
    <source>
        <dbReference type="ARBA" id="ARBA00022692"/>
    </source>
</evidence>
<feature type="transmembrane region" description="Helical" evidence="4">
    <location>
        <begin position="21"/>
        <end position="41"/>
    </location>
</feature>
<dbReference type="PROSITE" id="PS50850">
    <property type="entry name" value="MFS"/>
    <property type="match status" value="1"/>
</dbReference>
<dbReference type="InterPro" id="IPR020846">
    <property type="entry name" value="MFS_dom"/>
</dbReference>
<accession>A0A1R3SU68</accession>
<dbReference type="GO" id="GO:0005886">
    <property type="term" value="C:plasma membrane"/>
    <property type="evidence" value="ECO:0007669"/>
    <property type="project" value="TreeGrafter"/>
</dbReference>
<evidence type="ECO:0000313" key="6">
    <source>
        <dbReference type="EMBL" id="SCD19863.1"/>
    </source>
</evidence>
<feature type="transmembrane region" description="Helical" evidence="4">
    <location>
        <begin position="183"/>
        <end position="202"/>
    </location>
</feature>
<feature type="domain" description="Major facilitator superfamily (MFS) profile" evidence="5">
    <location>
        <begin position="30"/>
        <end position="412"/>
    </location>
</feature>
<evidence type="ECO:0000256" key="4">
    <source>
        <dbReference type="SAM" id="Phobius"/>
    </source>
</evidence>